<evidence type="ECO:0008006" key="3">
    <source>
        <dbReference type="Google" id="ProtNLM"/>
    </source>
</evidence>
<dbReference type="Pfam" id="PF10387">
    <property type="entry name" value="DUF2442"/>
    <property type="match status" value="1"/>
</dbReference>
<dbReference type="STRING" id="869212.Turpa_1133"/>
<dbReference type="EMBL" id="CP002959">
    <property type="protein sequence ID" value="AFM11781.1"/>
    <property type="molecule type" value="Genomic_DNA"/>
</dbReference>
<protein>
    <recommendedName>
        <fullName evidence="3">DUF2442 domain-containing protein</fullName>
    </recommendedName>
</protein>
<dbReference type="Proteomes" id="UP000006048">
    <property type="component" value="Chromosome"/>
</dbReference>
<dbReference type="HOGENOM" id="CLU_153045_4_1_12"/>
<dbReference type="SUPFAM" id="SSF143880">
    <property type="entry name" value="NE0471 N-terminal domain-like"/>
    <property type="match status" value="1"/>
</dbReference>
<dbReference type="AlphaFoldDB" id="I4B3C4"/>
<gene>
    <name evidence="1" type="ordered locus">Turpa_1133</name>
</gene>
<sequence>MKDLPRVVKVFPREGYKLHVFFSNGECREFEMSGMLAQRPYQQLNDPIAFRHIHIDDVAGTVAWLSGQDINPAILYEQSRPLDV</sequence>
<proteinExistence type="predicted"/>
<dbReference type="OrthoDB" id="9803723at2"/>
<evidence type="ECO:0000313" key="1">
    <source>
        <dbReference type="EMBL" id="AFM11781.1"/>
    </source>
</evidence>
<organism evidence="1 2">
    <name type="scientific">Turneriella parva (strain ATCC BAA-1111 / DSM 21527 / NCTC 11395 / H)</name>
    <name type="common">Leptospira parva</name>
    <dbReference type="NCBI Taxonomy" id="869212"/>
    <lineage>
        <taxon>Bacteria</taxon>
        <taxon>Pseudomonadati</taxon>
        <taxon>Spirochaetota</taxon>
        <taxon>Spirochaetia</taxon>
        <taxon>Leptospirales</taxon>
        <taxon>Leptospiraceae</taxon>
        <taxon>Turneriella</taxon>
    </lineage>
</organism>
<dbReference type="KEGG" id="tpx:Turpa_1133"/>
<accession>I4B3C4</accession>
<dbReference type="InterPro" id="IPR018841">
    <property type="entry name" value="DUF2442"/>
</dbReference>
<dbReference type="InterPro" id="IPR036782">
    <property type="entry name" value="NE0471-like_N"/>
</dbReference>
<keyword evidence="2" id="KW-1185">Reference proteome</keyword>
<dbReference type="Gene3D" id="3.30.2020.10">
    <property type="entry name" value="NE0471-like N-terminal domain"/>
    <property type="match status" value="1"/>
</dbReference>
<dbReference type="RefSeq" id="WP_014802298.1">
    <property type="nucleotide sequence ID" value="NC_018020.1"/>
</dbReference>
<name>I4B3C4_TURPD</name>
<evidence type="ECO:0000313" key="2">
    <source>
        <dbReference type="Proteomes" id="UP000006048"/>
    </source>
</evidence>
<reference evidence="1 2" key="1">
    <citation type="submission" date="2012-06" db="EMBL/GenBank/DDBJ databases">
        <title>The complete chromosome of genome of Turneriella parva DSM 21527.</title>
        <authorList>
            <consortium name="US DOE Joint Genome Institute (JGI-PGF)"/>
            <person name="Lucas S."/>
            <person name="Han J."/>
            <person name="Lapidus A."/>
            <person name="Bruce D."/>
            <person name="Goodwin L."/>
            <person name="Pitluck S."/>
            <person name="Peters L."/>
            <person name="Kyrpides N."/>
            <person name="Mavromatis K."/>
            <person name="Ivanova N."/>
            <person name="Mikhailova N."/>
            <person name="Chertkov O."/>
            <person name="Detter J.C."/>
            <person name="Tapia R."/>
            <person name="Han C."/>
            <person name="Land M."/>
            <person name="Hauser L."/>
            <person name="Markowitz V."/>
            <person name="Cheng J.-F."/>
            <person name="Hugenholtz P."/>
            <person name="Woyke T."/>
            <person name="Wu D."/>
            <person name="Gronow S."/>
            <person name="Wellnitz S."/>
            <person name="Brambilla E."/>
            <person name="Klenk H.-P."/>
            <person name="Eisen J.A."/>
        </authorList>
    </citation>
    <scope>NUCLEOTIDE SEQUENCE [LARGE SCALE GENOMIC DNA]</scope>
    <source>
        <strain evidence="2">ATCC BAA-1111 / DSM 21527 / NCTC 11395 / H</strain>
    </source>
</reference>